<name>A0ABM0VLZ2_CAMSA</name>
<evidence type="ECO:0000256" key="4">
    <source>
        <dbReference type="SAM" id="SignalP"/>
    </source>
</evidence>
<feature type="signal peptide" evidence="4">
    <location>
        <begin position="1"/>
        <end position="22"/>
    </location>
</feature>
<dbReference type="SUPFAM" id="SSF101148">
    <property type="entry name" value="Plant invertase/pectin methylesterase inhibitor"/>
    <property type="match status" value="1"/>
</dbReference>
<gene>
    <name evidence="7" type="primary">LOC104739529</name>
</gene>
<dbReference type="PANTHER" id="PTHR36710:SF3">
    <property type="entry name" value="PLANT INVERTASE_PECTIN METHYLESTERASE INHIBITOR SUPERFAMILY PROTEIN"/>
    <property type="match status" value="1"/>
</dbReference>
<protein>
    <submittedName>
        <fullName evidence="7">Uncharacterized protein LOC104739529</fullName>
    </submittedName>
</protein>
<accession>A0ABM0VLZ2</accession>
<keyword evidence="2" id="KW-1015">Disulfide bond</keyword>
<feature type="domain" description="Pectinesterase inhibitor" evidence="5">
    <location>
        <begin position="28"/>
        <end position="171"/>
    </location>
</feature>
<evidence type="ECO:0000313" key="7">
    <source>
        <dbReference type="RefSeq" id="XP_010458219.1"/>
    </source>
</evidence>
<keyword evidence="1 4" id="KW-0732">Signal</keyword>
<evidence type="ECO:0000313" key="6">
    <source>
        <dbReference type="Proteomes" id="UP000694864"/>
    </source>
</evidence>
<proteinExistence type="inferred from homology"/>
<keyword evidence="6" id="KW-1185">Reference proteome</keyword>
<organism evidence="6 7">
    <name type="scientific">Camelina sativa</name>
    <name type="common">False flax</name>
    <name type="synonym">Myagrum sativum</name>
    <dbReference type="NCBI Taxonomy" id="90675"/>
    <lineage>
        <taxon>Eukaryota</taxon>
        <taxon>Viridiplantae</taxon>
        <taxon>Streptophyta</taxon>
        <taxon>Embryophyta</taxon>
        <taxon>Tracheophyta</taxon>
        <taxon>Spermatophyta</taxon>
        <taxon>Magnoliopsida</taxon>
        <taxon>eudicotyledons</taxon>
        <taxon>Gunneridae</taxon>
        <taxon>Pentapetalae</taxon>
        <taxon>rosids</taxon>
        <taxon>malvids</taxon>
        <taxon>Brassicales</taxon>
        <taxon>Brassicaceae</taxon>
        <taxon>Camelineae</taxon>
        <taxon>Camelina</taxon>
    </lineage>
</organism>
<dbReference type="Proteomes" id="UP000694864">
    <property type="component" value="Chromosome 14"/>
</dbReference>
<evidence type="ECO:0000256" key="3">
    <source>
        <dbReference type="ARBA" id="ARBA00038471"/>
    </source>
</evidence>
<reference evidence="6" key="1">
    <citation type="journal article" date="2014" name="Nat. Commun.">
        <title>The emerging biofuel crop Camelina sativa retains a highly undifferentiated hexaploid genome structure.</title>
        <authorList>
            <person name="Kagale S."/>
            <person name="Koh C."/>
            <person name="Nixon J."/>
            <person name="Bollina V."/>
            <person name="Clarke W.E."/>
            <person name="Tuteja R."/>
            <person name="Spillane C."/>
            <person name="Robinson S.J."/>
            <person name="Links M.G."/>
            <person name="Clarke C."/>
            <person name="Higgins E.E."/>
            <person name="Huebert T."/>
            <person name="Sharpe A.G."/>
            <person name="Parkin I.A."/>
        </authorList>
    </citation>
    <scope>NUCLEOTIDE SEQUENCE [LARGE SCALE GENOMIC DNA]</scope>
    <source>
        <strain evidence="6">cv. DH55</strain>
    </source>
</reference>
<sequence>MKMHSILSTVLAIILALSVAEANNLDGKTQQMVNGICKMTTDIKFCSSVLVKNLATPAPSNKDLMNVTVREAERFSANTNFFISTLLDNAGDERQDLQMCADAYSIVNLAFTNAISFFNQAHYSKIFKVQNKVSKAIGICKTDFNVPGYEINPLIERNRQTMILSSMEQIVCQMVSS</sequence>
<evidence type="ECO:0000256" key="2">
    <source>
        <dbReference type="ARBA" id="ARBA00023157"/>
    </source>
</evidence>
<dbReference type="InterPro" id="IPR035513">
    <property type="entry name" value="Invertase/methylesterase_inhib"/>
</dbReference>
<dbReference type="NCBIfam" id="TIGR01614">
    <property type="entry name" value="PME_inhib"/>
    <property type="match status" value="1"/>
</dbReference>
<dbReference type="Pfam" id="PF04043">
    <property type="entry name" value="PMEI"/>
    <property type="match status" value="1"/>
</dbReference>
<reference evidence="7" key="2">
    <citation type="submission" date="2025-08" db="UniProtKB">
        <authorList>
            <consortium name="RefSeq"/>
        </authorList>
    </citation>
    <scope>IDENTIFICATION</scope>
    <source>
        <tissue evidence="7">Leaf</tissue>
    </source>
</reference>
<feature type="chain" id="PRO_5046411760" evidence="4">
    <location>
        <begin position="23"/>
        <end position="177"/>
    </location>
</feature>
<dbReference type="PANTHER" id="PTHR36710">
    <property type="entry name" value="PECTINESTERASE INHIBITOR-LIKE"/>
    <property type="match status" value="1"/>
</dbReference>
<comment type="similarity">
    <text evidence="3">Belongs to the PMEI family.</text>
</comment>
<dbReference type="RefSeq" id="XP_010458219.1">
    <property type="nucleotide sequence ID" value="XM_010459917.2"/>
</dbReference>
<dbReference type="SMART" id="SM00856">
    <property type="entry name" value="PMEI"/>
    <property type="match status" value="1"/>
</dbReference>
<evidence type="ECO:0000256" key="1">
    <source>
        <dbReference type="ARBA" id="ARBA00022729"/>
    </source>
</evidence>
<dbReference type="InterPro" id="IPR006501">
    <property type="entry name" value="Pectinesterase_inhib_dom"/>
</dbReference>
<dbReference type="GeneID" id="104739529"/>
<dbReference type="Gene3D" id="1.20.140.40">
    <property type="entry name" value="Invertase/pectin methylesterase inhibitor family protein"/>
    <property type="match status" value="1"/>
</dbReference>
<evidence type="ECO:0000259" key="5">
    <source>
        <dbReference type="SMART" id="SM00856"/>
    </source>
</evidence>
<dbReference type="InterPro" id="IPR052421">
    <property type="entry name" value="PCW_Enzyme_Inhibitor"/>
</dbReference>